<dbReference type="SMART" id="SM00382">
    <property type="entry name" value="AAA"/>
    <property type="match status" value="1"/>
</dbReference>
<evidence type="ECO:0000256" key="1">
    <source>
        <dbReference type="ARBA" id="ARBA00011982"/>
    </source>
</evidence>
<keyword evidence="5" id="KW-0611">Plant defense</keyword>
<feature type="compositionally biased region" description="Basic and acidic residues" evidence="8">
    <location>
        <begin position="1257"/>
        <end position="1268"/>
    </location>
</feature>
<keyword evidence="6" id="KW-0520">NAD</keyword>
<dbReference type="SUPFAM" id="SSF52047">
    <property type="entry name" value="RNI-like"/>
    <property type="match status" value="1"/>
</dbReference>
<feature type="region of interest" description="Disordered" evidence="8">
    <location>
        <begin position="1247"/>
        <end position="1268"/>
    </location>
</feature>
<dbReference type="SMART" id="SM00255">
    <property type="entry name" value="TIR"/>
    <property type="match status" value="1"/>
</dbReference>
<dbReference type="SMART" id="SM00369">
    <property type="entry name" value="LRR_TYP"/>
    <property type="match status" value="4"/>
</dbReference>
<keyword evidence="11" id="KW-1185">Reference proteome</keyword>
<dbReference type="InterPro" id="IPR003593">
    <property type="entry name" value="AAA+_ATPase"/>
</dbReference>
<dbReference type="EnsemblPlants" id="QL04p087751:mrna">
    <property type="protein sequence ID" value="QL04p087751:mrna"/>
    <property type="gene ID" value="QL04p087751"/>
</dbReference>
<dbReference type="FunFam" id="3.40.50.10140:FF:000007">
    <property type="entry name" value="Disease resistance protein (TIR-NBS-LRR class)"/>
    <property type="match status" value="1"/>
</dbReference>
<dbReference type="GO" id="GO:0006952">
    <property type="term" value="P:defense response"/>
    <property type="evidence" value="ECO:0007669"/>
    <property type="project" value="InterPro"/>
</dbReference>
<keyword evidence="3" id="KW-0677">Repeat</keyword>
<dbReference type="InterPro" id="IPR032675">
    <property type="entry name" value="LRR_dom_sf"/>
</dbReference>
<evidence type="ECO:0000256" key="6">
    <source>
        <dbReference type="ARBA" id="ARBA00023027"/>
    </source>
</evidence>
<dbReference type="SUPFAM" id="SSF52540">
    <property type="entry name" value="P-loop containing nucleoside triphosphate hydrolases"/>
    <property type="match status" value="1"/>
</dbReference>
<dbReference type="GO" id="GO:0061809">
    <property type="term" value="F:NAD+ nucleosidase activity, cyclic ADP-ribose generating"/>
    <property type="evidence" value="ECO:0007669"/>
    <property type="project" value="UniProtKB-EC"/>
</dbReference>
<dbReference type="InterPro" id="IPR000157">
    <property type="entry name" value="TIR_dom"/>
</dbReference>
<evidence type="ECO:0000256" key="5">
    <source>
        <dbReference type="ARBA" id="ARBA00022821"/>
    </source>
</evidence>
<keyword evidence="2" id="KW-0433">Leucine-rich repeat</keyword>
<dbReference type="OMA" id="EWIGIAI"/>
<dbReference type="GO" id="GO:0043531">
    <property type="term" value="F:ADP binding"/>
    <property type="evidence" value="ECO:0007669"/>
    <property type="project" value="InterPro"/>
</dbReference>
<dbReference type="InterPro" id="IPR027417">
    <property type="entry name" value="P-loop_NTPase"/>
</dbReference>
<dbReference type="PANTHER" id="PTHR11017">
    <property type="entry name" value="LEUCINE-RICH REPEAT-CONTAINING PROTEIN"/>
    <property type="match status" value="1"/>
</dbReference>
<proteinExistence type="predicted"/>
<organism evidence="10 11">
    <name type="scientific">Quercus lobata</name>
    <name type="common">Valley oak</name>
    <dbReference type="NCBI Taxonomy" id="97700"/>
    <lineage>
        <taxon>Eukaryota</taxon>
        <taxon>Viridiplantae</taxon>
        <taxon>Streptophyta</taxon>
        <taxon>Embryophyta</taxon>
        <taxon>Tracheophyta</taxon>
        <taxon>Spermatophyta</taxon>
        <taxon>Magnoliopsida</taxon>
        <taxon>eudicotyledons</taxon>
        <taxon>Gunneridae</taxon>
        <taxon>Pentapetalae</taxon>
        <taxon>rosids</taxon>
        <taxon>fabids</taxon>
        <taxon>Fagales</taxon>
        <taxon>Fagaceae</taxon>
        <taxon>Quercus</taxon>
    </lineage>
</organism>
<dbReference type="InterPro" id="IPR045344">
    <property type="entry name" value="C-JID"/>
</dbReference>
<dbReference type="AlphaFoldDB" id="A0A7N2LK15"/>
<reference evidence="10" key="2">
    <citation type="submission" date="2021-01" db="UniProtKB">
        <authorList>
            <consortium name="EnsemblPlants"/>
        </authorList>
    </citation>
    <scope>IDENTIFICATION</scope>
</reference>
<dbReference type="Gene3D" id="3.40.50.10140">
    <property type="entry name" value="Toll/interleukin-1 receptor homology (TIR) domain"/>
    <property type="match status" value="1"/>
</dbReference>
<comment type="catalytic activity">
    <reaction evidence="7">
        <text>NAD(+) + H2O = ADP-D-ribose + nicotinamide + H(+)</text>
        <dbReference type="Rhea" id="RHEA:16301"/>
        <dbReference type="ChEBI" id="CHEBI:15377"/>
        <dbReference type="ChEBI" id="CHEBI:15378"/>
        <dbReference type="ChEBI" id="CHEBI:17154"/>
        <dbReference type="ChEBI" id="CHEBI:57540"/>
        <dbReference type="ChEBI" id="CHEBI:57967"/>
        <dbReference type="EC" id="3.2.2.6"/>
    </reaction>
    <physiologicalReaction direction="left-to-right" evidence="7">
        <dbReference type="Rhea" id="RHEA:16302"/>
    </physiologicalReaction>
</comment>
<dbReference type="GO" id="GO:0007165">
    <property type="term" value="P:signal transduction"/>
    <property type="evidence" value="ECO:0007669"/>
    <property type="project" value="InterPro"/>
</dbReference>
<dbReference type="InterPro" id="IPR003591">
    <property type="entry name" value="Leu-rich_rpt_typical-subtyp"/>
</dbReference>
<feature type="domain" description="TIR" evidence="9">
    <location>
        <begin position="22"/>
        <end position="192"/>
    </location>
</feature>
<evidence type="ECO:0000256" key="2">
    <source>
        <dbReference type="ARBA" id="ARBA00022614"/>
    </source>
</evidence>
<dbReference type="Pfam" id="PF01582">
    <property type="entry name" value="TIR"/>
    <property type="match status" value="1"/>
</dbReference>
<dbReference type="Proteomes" id="UP000594261">
    <property type="component" value="Chromosome 4"/>
</dbReference>
<dbReference type="SUPFAM" id="SSF52058">
    <property type="entry name" value="L domain-like"/>
    <property type="match status" value="1"/>
</dbReference>
<dbReference type="SUPFAM" id="SSF52200">
    <property type="entry name" value="Toll/Interleukin receptor TIR domain"/>
    <property type="match status" value="1"/>
</dbReference>
<dbReference type="PRINTS" id="PR00364">
    <property type="entry name" value="DISEASERSIST"/>
</dbReference>
<dbReference type="InterPro" id="IPR002182">
    <property type="entry name" value="NB-ARC"/>
</dbReference>
<dbReference type="PROSITE" id="PS50104">
    <property type="entry name" value="TIR"/>
    <property type="match status" value="1"/>
</dbReference>
<dbReference type="Pfam" id="PF20160">
    <property type="entry name" value="C-JID"/>
    <property type="match status" value="1"/>
</dbReference>
<dbReference type="Gene3D" id="3.40.50.300">
    <property type="entry name" value="P-loop containing nucleotide triphosphate hydrolases"/>
    <property type="match status" value="1"/>
</dbReference>
<evidence type="ECO:0000256" key="8">
    <source>
        <dbReference type="SAM" id="MobiDB-lite"/>
    </source>
</evidence>
<dbReference type="PANTHER" id="PTHR11017:SF573">
    <property type="entry name" value="ADP-RIBOSYL CYCLASE_CYCLIC ADP-RIBOSE HYDROLASE"/>
    <property type="match status" value="1"/>
</dbReference>
<dbReference type="EC" id="3.2.2.6" evidence="1"/>
<dbReference type="InParanoid" id="A0A7N2LK15"/>
<protein>
    <recommendedName>
        <fullName evidence="1">ADP-ribosyl cyclase/cyclic ADP-ribose hydrolase</fullName>
        <ecNumber evidence="1">3.2.2.6</ecNumber>
    </recommendedName>
</protein>
<reference evidence="10 11" key="1">
    <citation type="journal article" date="2016" name="G3 (Bethesda)">
        <title>First Draft Assembly and Annotation of the Genome of a California Endemic Oak Quercus lobata Nee (Fagaceae).</title>
        <authorList>
            <person name="Sork V.L."/>
            <person name="Fitz-Gibbon S.T."/>
            <person name="Puiu D."/>
            <person name="Crepeau M."/>
            <person name="Gugger P.F."/>
            <person name="Sherman R."/>
            <person name="Stevens K."/>
            <person name="Langley C.H."/>
            <person name="Pellegrini M."/>
            <person name="Salzberg S.L."/>
        </authorList>
    </citation>
    <scope>NUCLEOTIDE SEQUENCE [LARGE SCALE GENOMIC DNA]</scope>
    <source>
        <strain evidence="10 11">cv. SW786</strain>
    </source>
</reference>
<dbReference type="Gene3D" id="3.80.10.10">
    <property type="entry name" value="Ribonuclease Inhibitor"/>
    <property type="match status" value="3"/>
</dbReference>
<keyword evidence="4" id="KW-0378">Hydrolase</keyword>
<evidence type="ECO:0000256" key="7">
    <source>
        <dbReference type="ARBA" id="ARBA00047304"/>
    </source>
</evidence>
<dbReference type="InterPro" id="IPR058192">
    <property type="entry name" value="WHD_ROQ1-like"/>
</dbReference>
<dbReference type="Pfam" id="PF23282">
    <property type="entry name" value="WHD_ROQ1"/>
    <property type="match status" value="1"/>
</dbReference>
<dbReference type="Gene3D" id="1.10.8.430">
    <property type="entry name" value="Helical domain of apoptotic protease-activating factors"/>
    <property type="match status" value="1"/>
</dbReference>
<dbReference type="InterPro" id="IPR058546">
    <property type="entry name" value="RPS4B/Roq1-like_LRR"/>
</dbReference>
<evidence type="ECO:0000259" key="9">
    <source>
        <dbReference type="PROSITE" id="PS50104"/>
    </source>
</evidence>
<evidence type="ECO:0000256" key="4">
    <source>
        <dbReference type="ARBA" id="ARBA00022801"/>
    </source>
</evidence>
<dbReference type="EMBL" id="LRBV02000004">
    <property type="status" value="NOT_ANNOTATED_CDS"/>
    <property type="molecule type" value="Genomic_DNA"/>
</dbReference>
<evidence type="ECO:0000256" key="3">
    <source>
        <dbReference type="ARBA" id="ARBA00022737"/>
    </source>
</evidence>
<dbReference type="Pfam" id="PF23286">
    <property type="entry name" value="LRR_13"/>
    <property type="match status" value="2"/>
</dbReference>
<sequence length="1268" mass="143899">MAAISTQSASSSSSISSSTPQWKYDVFLSFRGEDTRNRFTDHLYVALKQKGILTFRDEEKLETGKSISSELLKAIEKSRFAIVILSRNYASSTWCLDELVKIIRCMKEMKMTVLPIFYDVDPSTIRKQMGTFAQAFAKHEENFKDCIDKVQAWRTALREVANLKGWHVQDRLESQIIQNIVGELWHKLSYAFSEYTENLVGIISRVEKLESCLDLGSNNVRMVGIWGMGGIGKTTLARAVFRMVSNKFEGCCFLANVRGVCEKDGLVRLQQQLILQILNENISVQDVNDGVFVIKNRLRHKRILLVLDDVDQLDQLNKLAENHTWFGLGSRVIITTRDKHLLQIIGVNEIYEAKGLTEDESLHLLSLKAFKKEHPPEDYLKLSKHFVNYACGLPLAIEILGSFLFGRGIHQWKSTLDRLKQFPEKDILQVLRISFEGLHETEKEIFLNIACFFNHEETKDVVEILNYLDLFPNVGLWVLFDKSLLKFRGPTLWMHDLLQEMGKSIVYEECPKEPGKRGKLWLFEDINDVLTKNTGTKAIQGIVLKLHKQKEAYWNPESFSKVHDLKLAYWNPESFSKVHDLKLLIIDNVHLLHEPKYLPNALRFLDWSEYPSKYFPPSFQQKSFDSLKFIKLKKSLKLIETPDFNEIPNLEKLDLEGCINLCSLHPSIGVHQKLTFLNLKGCKNLKRLPSKFEMESLEILILSDCSNLQRIPEFGENMESVSRLCLDGTTITKLPTSIGNLTGLASLNLKDCKNLRSLPSKFEMEFLEILILSGCPNLKRISEFGENMKSVSKLYLDGTAITKLPTSIENLTGLVSLNVKDCKNLMSLPSTFFNMKWLKDLNLSGCSKLLENLVTEKRVEEVDVSGTATGLMAYSNTLFQTLKTLALGGFKPRSSNRMGLLTTSLGGLCSLTCLNLSYCNLNAIPNDICHLFSLKSLCLSGNNFSCLPENIAQLSRLIGLEVDNCTSLLSWPKLPLNIYCIKGMGCTSLETLPDLLPSNFPFGRYLYLTNCSKLAENQGFIDNGLLFFAEIISSLRCLRSDTRSYRYDTVIPGSEIPKWFTHQSIGDEVSIQEPNSLLCNEWIGIAICAVFCSNPHHQILEESSLTCRLIVNGKQMNSSPGTFDFVPLSDHTWLLYLFPQFYDEEMKKSLCECDANGFSQFGIKIESYKYKFSKGGRSKCFMIKKCGLRMVYKKDIEDLNFDNSTAAAAAVAEGYKAKRTRDDYDGVGSSNYEPHPKRIERVTKFMGEGNSNCEESSENKESAEELGD</sequence>
<accession>A0A7N2LK15</accession>
<dbReference type="FunCoup" id="A0A7N2LK15">
    <property type="interactions" value="311"/>
</dbReference>
<evidence type="ECO:0000313" key="11">
    <source>
        <dbReference type="Proteomes" id="UP000594261"/>
    </source>
</evidence>
<dbReference type="Pfam" id="PF00931">
    <property type="entry name" value="NB-ARC"/>
    <property type="match status" value="1"/>
</dbReference>
<dbReference type="Gramene" id="QL04p087751:mrna">
    <property type="protein sequence ID" value="QL04p087751:mrna"/>
    <property type="gene ID" value="QL04p087751"/>
</dbReference>
<dbReference type="InterPro" id="IPR044974">
    <property type="entry name" value="Disease_R_plants"/>
</dbReference>
<dbReference type="InterPro" id="IPR035897">
    <property type="entry name" value="Toll_tir_struct_dom_sf"/>
</dbReference>
<dbReference type="InterPro" id="IPR042197">
    <property type="entry name" value="Apaf_helical"/>
</dbReference>
<evidence type="ECO:0000313" key="10">
    <source>
        <dbReference type="EnsemblPlants" id="QL04p087751:mrna"/>
    </source>
</evidence>
<name>A0A7N2LK15_QUELO</name>